<reference evidence="2" key="1">
    <citation type="submission" date="2013-09" db="EMBL/GenBank/DDBJ databases">
        <title>Corchorus olitorius genome sequencing.</title>
        <authorList>
            <person name="Alam M."/>
            <person name="Haque M.S."/>
            <person name="Islam M.S."/>
            <person name="Emdad E.M."/>
            <person name="Islam M.M."/>
            <person name="Ahmed B."/>
            <person name="Halim A."/>
            <person name="Hossen Q.M.M."/>
            <person name="Hossain M.Z."/>
            <person name="Ahmed R."/>
            <person name="Khan M.M."/>
            <person name="Islam R."/>
            <person name="Rashid M.M."/>
            <person name="Khan S.A."/>
            <person name="Rahman M.S."/>
            <person name="Alam M."/>
            <person name="Yahiya A.S."/>
            <person name="Khan M.S."/>
            <person name="Azam M.S."/>
            <person name="Haque T."/>
            <person name="Lashkar M.Z.H."/>
            <person name="Akhand A.I."/>
            <person name="Morshed G."/>
            <person name="Roy S."/>
            <person name="Uddin K.S."/>
            <person name="Rabeya T."/>
            <person name="Hossain A.S."/>
            <person name="Chowdhury A."/>
            <person name="Snigdha A.R."/>
            <person name="Mortoza M.S."/>
            <person name="Matin S.A."/>
            <person name="Hoque S.M.E."/>
            <person name="Islam M.K."/>
            <person name="Roy D.K."/>
            <person name="Haider R."/>
            <person name="Moosa M.M."/>
            <person name="Elias S.M."/>
            <person name="Hasan A.M."/>
            <person name="Jahan S."/>
            <person name="Shafiuddin M."/>
            <person name="Mahmood N."/>
            <person name="Shommy N.S."/>
        </authorList>
    </citation>
    <scope>NUCLEOTIDE SEQUENCE [LARGE SCALE GENOMIC DNA]</scope>
    <source>
        <strain evidence="2">cv. O-4</strain>
    </source>
</reference>
<gene>
    <name evidence="1" type="ORF">COLO4_14187</name>
</gene>
<proteinExistence type="predicted"/>
<comment type="caution">
    <text evidence="1">The sequence shown here is derived from an EMBL/GenBank/DDBJ whole genome shotgun (WGS) entry which is preliminary data.</text>
</comment>
<evidence type="ECO:0000313" key="1">
    <source>
        <dbReference type="EMBL" id="OMO98065.1"/>
    </source>
</evidence>
<evidence type="ECO:0000313" key="2">
    <source>
        <dbReference type="Proteomes" id="UP000187203"/>
    </source>
</evidence>
<accession>A0A1R3JT84</accession>
<dbReference type="Proteomes" id="UP000187203">
    <property type="component" value="Unassembled WGS sequence"/>
</dbReference>
<protein>
    <submittedName>
        <fullName evidence="1">Uncharacterized protein</fullName>
    </submittedName>
</protein>
<organism evidence="1 2">
    <name type="scientific">Corchorus olitorius</name>
    <dbReference type="NCBI Taxonomy" id="93759"/>
    <lineage>
        <taxon>Eukaryota</taxon>
        <taxon>Viridiplantae</taxon>
        <taxon>Streptophyta</taxon>
        <taxon>Embryophyta</taxon>
        <taxon>Tracheophyta</taxon>
        <taxon>Spermatophyta</taxon>
        <taxon>Magnoliopsida</taxon>
        <taxon>eudicotyledons</taxon>
        <taxon>Gunneridae</taxon>
        <taxon>Pentapetalae</taxon>
        <taxon>rosids</taxon>
        <taxon>malvids</taxon>
        <taxon>Malvales</taxon>
        <taxon>Malvaceae</taxon>
        <taxon>Grewioideae</taxon>
        <taxon>Apeibeae</taxon>
        <taxon>Corchorus</taxon>
    </lineage>
</organism>
<keyword evidence="2" id="KW-1185">Reference proteome</keyword>
<dbReference type="AlphaFoldDB" id="A0A1R3JT84"/>
<name>A0A1R3JT84_9ROSI</name>
<dbReference type="EMBL" id="AWUE01015387">
    <property type="protein sequence ID" value="OMO98065.1"/>
    <property type="molecule type" value="Genomic_DNA"/>
</dbReference>
<sequence>MLRMFIYREYKPSSPSEEPPMPYIDDEWRALRHICRGAVLILAPSKLRS</sequence>